<dbReference type="AlphaFoldDB" id="A0A4D9DYJ3"/>
<evidence type="ECO:0000313" key="3">
    <source>
        <dbReference type="Proteomes" id="UP000297703"/>
    </source>
</evidence>
<comment type="caution">
    <text evidence="2">The sequence shown here is derived from an EMBL/GenBank/DDBJ whole genome shotgun (WGS) entry which is preliminary data.</text>
</comment>
<feature type="region of interest" description="Disordered" evidence="1">
    <location>
        <begin position="1"/>
        <end position="23"/>
    </location>
</feature>
<dbReference type="Proteomes" id="UP000297703">
    <property type="component" value="Unassembled WGS sequence"/>
</dbReference>
<keyword evidence="3" id="KW-1185">Reference proteome</keyword>
<organism evidence="2 3">
    <name type="scientific">Platysternon megacephalum</name>
    <name type="common">big-headed turtle</name>
    <dbReference type="NCBI Taxonomy" id="55544"/>
    <lineage>
        <taxon>Eukaryota</taxon>
        <taxon>Metazoa</taxon>
        <taxon>Chordata</taxon>
        <taxon>Craniata</taxon>
        <taxon>Vertebrata</taxon>
        <taxon>Euteleostomi</taxon>
        <taxon>Archelosauria</taxon>
        <taxon>Testudinata</taxon>
        <taxon>Testudines</taxon>
        <taxon>Cryptodira</taxon>
        <taxon>Durocryptodira</taxon>
        <taxon>Testudinoidea</taxon>
        <taxon>Platysternidae</taxon>
        <taxon>Platysternon</taxon>
    </lineage>
</organism>
<sequence>MRELLNPRHSAEQIARGSWQITDHPPTRKWGKLILIWGGGGVTSGPEFVHAPGHQTSLSCSHGYASAKRHDVRLTFALPAVSAHRAQPRGRDMSEFQPVC</sequence>
<accession>A0A4D9DYJ3</accession>
<name>A0A4D9DYJ3_9SAUR</name>
<protein>
    <submittedName>
        <fullName evidence="2">Heme transporter HRG1</fullName>
    </submittedName>
</protein>
<gene>
    <name evidence="2" type="ORF">DR999_PMT16526</name>
</gene>
<proteinExistence type="predicted"/>
<evidence type="ECO:0000256" key="1">
    <source>
        <dbReference type="SAM" id="MobiDB-lite"/>
    </source>
</evidence>
<feature type="compositionally biased region" description="Basic and acidic residues" evidence="1">
    <location>
        <begin position="1"/>
        <end position="11"/>
    </location>
</feature>
<dbReference type="EMBL" id="QXTE01000233">
    <property type="protein sequence ID" value="TFK01258.1"/>
    <property type="molecule type" value="Genomic_DNA"/>
</dbReference>
<reference evidence="2 3" key="1">
    <citation type="submission" date="2019-04" db="EMBL/GenBank/DDBJ databases">
        <title>Draft genome of the big-headed turtle Platysternon megacephalum.</title>
        <authorList>
            <person name="Gong S."/>
        </authorList>
    </citation>
    <scope>NUCLEOTIDE SEQUENCE [LARGE SCALE GENOMIC DNA]</scope>
    <source>
        <strain evidence="2">DO16091913</strain>
        <tissue evidence="2">Muscle</tissue>
    </source>
</reference>
<reference evidence="2 3" key="2">
    <citation type="submission" date="2019-04" db="EMBL/GenBank/DDBJ databases">
        <title>The genome sequence of big-headed turtle.</title>
        <authorList>
            <person name="Gong S."/>
        </authorList>
    </citation>
    <scope>NUCLEOTIDE SEQUENCE [LARGE SCALE GENOMIC DNA]</scope>
    <source>
        <strain evidence="2">DO16091913</strain>
        <tissue evidence="2">Muscle</tissue>
    </source>
</reference>
<evidence type="ECO:0000313" key="2">
    <source>
        <dbReference type="EMBL" id="TFK01258.1"/>
    </source>
</evidence>